<evidence type="ECO:0000313" key="2">
    <source>
        <dbReference type="EMBL" id="CAL5224167.1"/>
    </source>
</evidence>
<sequence>MGSSSKTSKIEGPLKKAAGKVEEGVEHLKEKAHEVKEAAKRPQEHKRSWTIAAAVIIVAVGIYLQRNAIKHSVEPMVQPVLDSMPSFNWTEFQDRHGISMPDMFRKEEKPRPGIKLRDLGYKPKHPIIIVPGFVTSGLELWHGKPCANKFFRQRIWGSLSMTQSFMGDKQCWMEHMALNSTDGLDPEGIRLRASEGLLGVDYFFPGYAVWAGLIEAAADLGYDTNNLHSETYDWRLSVPNMEKRDSYFTRLKWRIELTHLTGKEKVVVASHSWGDNVFRNFLVWVTEDDPDWVEKHIHAYVNIAGPVLGVAKSMTSLLSGETRDTAELGLIGAFLSDSLVPRNVRVKLFRTWGSGLGMLPIGGPAVWGNSTWAPDDTEEMKENNQTYGAFITETLIPPKDDEDTEESNDKSDFRDFISNWLDKFRGNKTEMEKIVKAHDVDGAVNILFDHAGPLFKEQVIKWGAVHADKRSCAAGKGSPDEYYFNPLKCPLPKAPSMAMYCLYGVGIPTERSYYYLNLESEEAMRKSEQESETAEQYEVRWRLDKDADKAENRGEVDSGVRTSDGDGTVGLLSTGVMCHKHWRDKQLNPSGIRVVSREFRHEPVAMYKDLRGGPRSADHVDILGHMDVLADVLTIAAGRGDELQDKIISDVGRIADNIPLGADGCCD</sequence>
<organism evidence="2 3">
    <name type="scientific">Coccomyxa viridis</name>
    <dbReference type="NCBI Taxonomy" id="1274662"/>
    <lineage>
        <taxon>Eukaryota</taxon>
        <taxon>Viridiplantae</taxon>
        <taxon>Chlorophyta</taxon>
        <taxon>core chlorophytes</taxon>
        <taxon>Trebouxiophyceae</taxon>
        <taxon>Trebouxiophyceae incertae sedis</taxon>
        <taxon>Coccomyxaceae</taxon>
        <taxon>Coccomyxa</taxon>
    </lineage>
</organism>
<dbReference type="SUPFAM" id="SSF53474">
    <property type="entry name" value="alpha/beta-Hydrolases"/>
    <property type="match status" value="1"/>
</dbReference>
<feature type="region of interest" description="Disordered" evidence="1">
    <location>
        <begin position="1"/>
        <end position="22"/>
    </location>
</feature>
<dbReference type="Gene3D" id="3.40.50.1820">
    <property type="entry name" value="alpha/beta hydrolase"/>
    <property type="match status" value="1"/>
</dbReference>
<dbReference type="EMBL" id="CAXHTA020000010">
    <property type="protein sequence ID" value="CAL5224167.1"/>
    <property type="molecule type" value="Genomic_DNA"/>
</dbReference>
<evidence type="ECO:0000313" key="3">
    <source>
        <dbReference type="Proteomes" id="UP001497392"/>
    </source>
</evidence>
<dbReference type="PANTHER" id="PTHR11440">
    <property type="entry name" value="LECITHIN-CHOLESTEROL ACYLTRANSFERASE-RELATED"/>
    <property type="match status" value="1"/>
</dbReference>
<dbReference type="Proteomes" id="UP001497392">
    <property type="component" value="Unassembled WGS sequence"/>
</dbReference>
<gene>
    <name evidence="2" type="primary">g6807</name>
    <name evidence="2" type="ORF">VP750_LOCUS5826</name>
</gene>
<dbReference type="Pfam" id="PF02450">
    <property type="entry name" value="LCAT"/>
    <property type="match status" value="1"/>
</dbReference>
<protein>
    <submittedName>
        <fullName evidence="2">G6807 protein</fullName>
    </submittedName>
</protein>
<name>A0ABP1G182_9CHLO</name>
<dbReference type="InterPro" id="IPR029058">
    <property type="entry name" value="AB_hydrolase_fold"/>
</dbReference>
<proteinExistence type="predicted"/>
<evidence type="ECO:0000256" key="1">
    <source>
        <dbReference type="SAM" id="MobiDB-lite"/>
    </source>
</evidence>
<feature type="compositionally biased region" description="Basic and acidic residues" evidence="1">
    <location>
        <begin position="8"/>
        <end position="22"/>
    </location>
</feature>
<reference evidence="2 3" key="1">
    <citation type="submission" date="2024-06" db="EMBL/GenBank/DDBJ databases">
        <authorList>
            <person name="Kraege A."/>
            <person name="Thomma B."/>
        </authorList>
    </citation>
    <scope>NUCLEOTIDE SEQUENCE [LARGE SCALE GENOMIC DNA]</scope>
</reference>
<comment type="caution">
    <text evidence="2">The sequence shown here is derived from an EMBL/GenBank/DDBJ whole genome shotgun (WGS) entry which is preliminary data.</text>
</comment>
<keyword evidence="3" id="KW-1185">Reference proteome</keyword>
<dbReference type="InterPro" id="IPR003386">
    <property type="entry name" value="LACT/PDAT_acylTrfase"/>
</dbReference>
<accession>A0ABP1G182</accession>